<keyword evidence="2" id="KW-0813">Transport</keyword>
<evidence type="ECO:0000313" key="8">
    <source>
        <dbReference type="EMBL" id="TRM64279.1"/>
    </source>
</evidence>
<keyword evidence="4 6" id="KW-1133">Transmembrane helix</keyword>
<comment type="caution">
    <text evidence="8">The sequence shown here is derived from an EMBL/GenBank/DDBJ whole genome shotgun (WGS) entry which is preliminary data.</text>
</comment>
<sequence>MSRSSSPEKDFDGQENEVSVPAEWTVEEERLLVRKIDWRCLVSRALLVFILNFIRGNMSNARLQGLQEDLHLNDTQYATGLSILFVGYILMQVPSTIVMNSITRPRLFIAGVVTVWGAISALTALCNQFSHLVVCRFWLGFVEAALYPSAVYYLSRWYTRKEIGLRIAYINAGNMLAQGLGGLLAAGVLAGMEGVRGIRGWRWLFIIEGAITVSFGLCIPLFLADYPTTTRWLSARERLISQGRLAKDIGLVDDPDENEKSVAGILRGLALALTDIKVWAMAVMFFTYLLGLSFNAYLPTIAKNLGFSTTITLLLTFPPWAFATVFSLLNSWHSDRTGDKFFHIALSYGFAVLGYIVALTSKSVAGQYIALFGMCMGYSGGFIIIGWNSASIARPPVKRAAAIGFVSAFGNVAQIPTSYLWPTKWGPSYWQSFVTGICLLMFSLSIGLAFRQHLVGLNKKLDRGEAEAFSASPSAADKTANVLNTSVQQEEQLIHSFRYIY</sequence>
<organism evidence="8 9">
    <name type="scientific">Schizophyllum amplum</name>
    <dbReference type="NCBI Taxonomy" id="97359"/>
    <lineage>
        <taxon>Eukaryota</taxon>
        <taxon>Fungi</taxon>
        <taxon>Dikarya</taxon>
        <taxon>Basidiomycota</taxon>
        <taxon>Agaricomycotina</taxon>
        <taxon>Agaricomycetes</taxon>
        <taxon>Agaricomycetidae</taxon>
        <taxon>Agaricales</taxon>
        <taxon>Schizophyllaceae</taxon>
        <taxon>Schizophyllum</taxon>
    </lineage>
</organism>
<dbReference type="GO" id="GO:0022857">
    <property type="term" value="F:transmembrane transporter activity"/>
    <property type="evidence" value="ECO:0007669"/>
    <property type="project" value="InterPro"/>
</dbReference>
<dbReference type="GO" id="GO:0016020">
    <property type="term" value="C:membrane"/>
    <property type="evidence" value="ECO:0007669"/>
    <property type="project" value="UniProtKB-SubCell"/>
</dbReference>
<dbReference type="Gene3D" id="1.20.1250.20">
    <property type="entry name" value="MFS general substrate transporter like domains"/>
    <property type="match status" value="2"/>
</dbReference>
<feature type="domain" description="Major facilitator superfamily (MFS) profile" evidence="7">
    <location>
        <begin position="40"/>
        <end position="455"/>
    </location>
</feature>
<evidence type="ECO:0000313" key="9">
    <source>
        <dbReference type="Proteomes" id="UP000320762"/>
    </source>
</evidence>
<feature type="transmembrane region" description="Helical" evidence="6">
    <location>
        <begin position="400"/>
        <end position="422"/>
    </location>
</feature>
<feature type="transmembrane region" description="Helical" evidence="6">
    <location>
        <begin position="167"/>
        <end position="191"/>
    </location>
</feature>
<dbReference type="OrthoDB" id="2985014at2759"/>
<dbReference type="EMBL" id="VDMD01000007">
    <property type="protein sequence ID" value="TRM64279.1"/>
    <property type="molecule type" value="Genomic_DNA"/>
</dbReference>
<dbReference type="InterPro" id="IPR020846">
    <property type="entry name" value="MFS_dom"/>
</dbReference>
<evidence type="ECO:0000256" key="2">
    <source>
        <dbReference type="ARBA" id="ARBA00022448"/>
    </source>
</evidence>
<keyword evidence="5 6" id="KW-0472">Membrane</keyword>
<evidence type="ECO:0000259" key="7">
    <source>
        <dbReference type="PROSITE" id="PS50850"/>
    </source>
</evidence>
<feature type="transmembrane region" description="Helical" evidence="6">
    <location>
        <begin position="137"/>
        <end position="155"/>
    </location>
</feature>
<dbReference type="AlphaFoldDB" id="A0A550CHK1"/>
<feature type="transmembrane region" description="Helical" evidence="6">
    <location>
        <begin position="203"/>
        <end position="224"/>
    </location>
</feature>
<feature type="transmembrane region" description="Helical" evidence="6">
    <location>
        <begin position="38"/>
        <end position="55"/>
    </location>
</feature>
<feature type="transmembrane region" description="Helical" evidence="6">
    <location>
        <begin position="278"/>
        <end position="298"/>
    </location>
</feature>
<dbReference type="FunFam" id="1.20.1250.20:FF:000013">
    <property type="entry name" value="MFS general substrate transporter"/>
    <property type="match status" value="1"/>
</dbReference>
<reference evidence="8 9" key="1">
    <citation type="journal article" date="2019" name="New Phytol.">
        <title>Comparative genomics reveals unique wood-decay strategies and fruiting body development in the Schizophyllaceae.</title>
        <authorList>
            <person name="Almasi E."/>
            <person name="Sahu N."/>
            <person name="Krizsan K."/>
            <person name="Balint B."/>
            <person name="Kovacs G.M."/>
            <person name="Kiss B."/>
            <person name="Cseklye J."/>
            <person name="Drula E."/>
            <person name="Henrissat B."/>
            <person name="Nagy I."/>
            <person name="Chovatia M."/>
            <person name="Adam C."/>
            <person name="LaButti K."/>
            <person name="Lipzen A."/>
            <person name="Riley R."/>
            <person name="Grigoriev I.V."/>
            <person name="Nagy L.G."/>
        </authorList>
    </citation>
    <scope>NUCLEOTIDE SEQUENCE [LARGE SCALE GENOMIC DNA]</scope>
    <source>
        <strain evidence="8 9">NL-1724</strain>
    </source>
</reference>
<evidence type="ECO:0000256" key="4">
    <source>
        <dbReference type="ARBA" id="ARBA00022989"/>
    </source>
</evidence>
<keyword evidence="9" id="KW-1185">Reference proteome</keyword>
<dbReference type="PROSITE" id="PS50850">
    <property type="entry name" value="MFS"/>
    <property type="match status" value="1"/>
</dbReference>
<dbReference type="InterPro" id="IPR036259">
    <property type="entry name" value="MFS_trans_sf"/>
</dbReference>
<dbReference type="FunFam" id="1.20.1250.20:FF:000057">
    <property type="entry name" value="MFS general substrate transporter"/>
    <property type="match status" value="1"/>
</dbReference>
<accession>A0A550CHK1</accession>
<protein>
    <submittedName>
        <fullName evidence="8">MFS general substrate transporter</fullName>
    </submittedName>
</protein>
<dbReference type="SUPFAM" id="SSF103473">
    <property type="entry name" value="MFS general substrate transporter"/>
    <property type="match status" value="1"/>
</dbReference>
<feature type="transmembrane region" description="Helical" evidence="6">
    <location>
        <begin position="75"/>
        <end position="95"/>
    </location>
</feature>
<feature type="transmembrane region" description="Helical" evidence="6">
    <location>
        <begin position="341"/>
        <end position="359"/>
    </location>
</feature>
<evidence type="ECO:0000256" key="5">
    <source>
        <dbReference type="ARBA" id="ARBA00023136"/>
    </source>
</evidence>
<comment type="subcellular location">
    <subcellularLocation>
        <location evidence="1">Membrane</location>
        <topology evidence="1">Multi-pass membrane protein</topology>
    </subcellularLocation>
</comment>
<dbReference type="InterPro" id="IPR011701">
    <property type="entry name" value="MFS"/>
</dbReference>
<dbReference type="PANTHER" id="PTHR43791:SF6">
    <property type="entry name" value="TRANSPORTER, PUTATIVE (AFU_ORTHOLOGUE AFUA_1G16690)-RELATED"/>
    <property type="match status" value="1"/>
</dbReference>
<feature type="transmembrane region" description="Helical" evidence="6">
    <location>
        <begin position="107"/>
        <end position="125"/>
    </location>
</feature>
<evidence type="ECO:0000256" key="1">
    <source>
        <dbReference type="ARBA" id="ARBA00004141"/>
    </source>
</evidence>
<gene>
    <name evidence="8" type="ORF">BD626DRAFT_400514</name>
</gene>
<evidence type="ECO:0000256" key="3">
    <source>
        <dbReference type="ARBA" id="ARBA00022692"/>
    </source>
</evidence>
<dbReference type="Proteomes" id="UP000320762">
    <property type="component" value="Unassembled WGS sequence"/>
</dbReference>
<feature type="transmembrane region" description="Helical" evidence="6">
    <location>
        <begin position="365"/>
        <end position="388"/>
    </location>
</feature>
<feature type="transmembrane region" description="Helical" evidence="6">
    <location>
        <begin position="428"/>
        <end position="450"/>
    </location>
</feature>
<keyword evidence="3 6" id="KW-0812">Transmembrane</keyword>
<name>A0A550CHK1_9AGAR</name>
<proteinExistence type="predicted"/>
<evidence type="ECO:0000256" key="6">
    <source>
        <dbReference type="SAM" id="Phobius"/>
    </source>
</evidence>
<feature type="transmembrane region" description="Helical" evidence="6">
    <location>
        <begin position="310"/>
        <end position="329"/>
    </location>
</feature>
<dbReference type="Pfam" id="PF07690">
    <property type="entry name" value="MFS_1"/>
    <property type="match status" value="1"/>
</dbReference>
<dbReference type="PANTHER" id="PTHR43791">
    <property type="entry name" value="PERMEASE-RELATED"/>
    <property type="match status" value="1"/>
</dbReference>